<reference evidence="1" key="1">
    <citation type="journal article" date="2009" name="Plant Mol. Biol.">
        <title>Insights into corn genes derived from large-scale cDNA sequencing.</title>
        <authorList>
            <person name="Alexandrov N.N."/>
            <person name="Brover V.V."/>
            <person name="Freidin S."/>
            <person name="Troukhan M.E."/>
            <person name="Tatarinova T.V."/>
            <person name="Zhang H."/>
            <person name="Swaller T.J."/>
            <person name="Lu Y.P."/>
            <person name="Bouck J."/>
            <person name="Flavell R.B."/>
            <person name="Feldmann K.A."/>
        </authorList>
    </citation>
    <scope>NUCLEOTIDE SEQUENCE</scope>
</reference>
<accession>B6T7K1</accession>
<proteinExistence type="evidence at transcript level"/>
<name>B6T7K1_MAIZE</name>
<dbReference type="AlphaFoldDB" id="B6T7K1"/>
<dbReference type="EMBL" id="EU960966">
    <property type="protein sequence ID" value="ACG33084.1"/>
    <property type="molecule type" value="mRNA"/>
</dbReference>
<evidence type="ECO:0000313" key="1">
    <source>
        <dbReference type="EMBL" id="ACG33084.1"/>
    </source>
</evidence>
<protein>
    <submittedName>
        <fullName evidence="1">Uncharacterized protein</fullName>
    </submittedName>
</protein>
<sequence length="76" mass="8583">MRRENGFECLEMLHLMCIGWEGRVSSMFWLRVFIAPNNQKSPWKNPAKIALSGGASDREWCVSGAPPVMVSETRGQ</sequence>
<organism evidence="1">
    <name type="scientific">Zea mays</name>
    <name type="common">Maize</name>
    <dbReference type="NCBI Taxonomy" id="4577"/>
    <lineage>
        <taxon>Eukaryota</taxon>
        <taxon>Viridiplantae</taxon>
        <taxon>Streptophyta</taxon>
        <taxon>Embryophyta</taxon>
        <taxon>Tracheophyta</taxon>
        <taxon>Spermatophyta</taxon>
        <taxon>Magnoliopsida</taxon>
        <taxon>Liliopsida</taxon>
        <taxon>Poales</taxon>
        <taxon>Poaceae</taxon>
        <taxon>PACMAD clade</taxon>
        <taxon>Panicoideae</taxon>
        <taxon>Andropogonodae</taxon>
        <taxon>Andropogoneae</taxon>
        <taxon>Tripsacinae</taxon>
        <taxon>Zea</taxon>
    </lineage>
</organism>
<dbReference type="HOGENOM" id="CLU_2658109_0_0_1"/>